<dbReference type="EMBL" id="JBEXAC010000001">
    <property type="protein sequence ID" value="MET6995957.1"/>
    <property type="molecule type" value="Genomic_DNA"/>
</dbReference>
<gene>
    <name evidence="14" type="ORF">ABR189_01195</name>
</gene>
<accession>A0ABV2SYU6</accession>
<dbReference type="Proteomes" id="UP001549749">
    <property type="component" value="Unassembled WGS sequence"/>
</dbReference>
<keyword evidence="4" id="KW-0406">Ion transport</keyword>
<evidence type="ECO:0000313" key="14">
    <source>
        <dbReference type="EMBL" id="MET6995957.1"/>
    </source>
</evidence>
<proteinExistence type="inferred from homology"/>
<dbReference type="InterPro" id="IPR039426">
    <property type="entry name" value="TonB-dep_rcpt-like"/>
</dbReference>
<keyword evidence="12" id="KW-0732">Signal</keyword>
<evidence type="ECO:0000256" key="5">
    <source>
        <dbReference type="ARBA" id="ARBA00022692"/>
    </source>
</evidence>
<keyword evidence="5 10" id="KW-0812">Transmembrane</keyword>
<dbReference type="NCBIfam" id="TIGR04056">
    <property type="entry name" value="OMP_RagA_SusC"/>
    <property type="match status" value="1"/>
</dbReference>
<dbReference type="SUPFAM" id="SSF56935">
    <property type="entry name" value="Porins"/>
    <property type="match status" value="1"/>
</dbReference>
<comment type="caution">
    <text evidence="14">The sequence shown here is derived from an EMBL/GenBank/DDBJ whole genome shotgun (WGS) entry which is preliminary data.</text>
</comment>
<dbReference type="NCBIfam" id="TIGR04057">
    <property type="entry name" value="SusC_RagA_signa"/>
    <property type="match status" value="1"/>
</dbReference>
<dbReference type="InterPro" id="IPR037066">
    <property type="entry name" value="Plug_dom_sf"/>
</dbReference>
<keyword evidence="4" id="KW-0410">Iron transport</keyword>
<keyword evidence="15" id="KW-1185">Reference proteome</keyword>
<dbReference type="Gene3D" id="2.170.130.10">
    <property type="entry name" value="TonB-dependent receptor, plug domain"/>
    <property type="match status" value="1"/>
</dbReference>
<dbReference type="RefSeq" id="WP_354658604.1">
    <property type="nucleotide sequence ID" value="NZ_JBEXAC010000001.1"/>
</dbReference>
<dbReference type="SUPFAM" id="SSF49464">
    <property type="entry name" value="Carboxypeptidase regulatory domain-like"/>
    <property type="match status" value="1"/>
</dbReference>
<evidence type="ECO:0000256" key="2">
    <source>
        <dbReference type="ARBA" id="ARBA00022448"/>
    </source>
</evidence>
<evidence type="ECO:0000256" key="8">
    <source>
        <dbReference type="ARBA" id="ARBA00023136"/>
    </source>
</evidence>
<keyword evidence="7 11" id="KW-0798">TonB box</keyword>
<keyword evidence="14" id="KW-0675">Receptor</keyword>
<feature type="domain" description="Secretin/TonB short N-terminal" evidence="13">
    <location>
        <begin position="46"/>
        <end position="97"/>
    </location>
</feature>
<dbReference type="Pfam" id="PF07660">
    <property type="entry name" value="STN"/>
    <property type="match status" value="1"/>
</dbReference>
<evidence type="ECO:0000256" key="7">
    <source>
        <dbReference type="ARBA" id="ARBA00023077"/>
    </source>
</evidence>
<dbReference type="InterPro" id="IPR023996">
    <property type="entry name" value="TonB-dep_OMP_SusC/RagA"/>
</dbReference>
<protein>
    <submittedName>
        <fullName evidence="14">TonB-dependent receptor</fullName>
    </submittedName>
</protein>
<evidence type="ECO:0000256" key="3">
    <source>
        <dbReference type="ARBA" id="ARBA00022452"/>
    </source>
</evidence>
<keyword evidence="2 10" id="KW-0813">Transport</keyword>
<dbReference type="InterPro" id="IPR012910">
    <property type="entry name" value="Plug_dom"/>
</dbReference>
<dbReference type="Pfam" id="PF13715">
    <property type="entry name" value="CarbopepD_reg_2"/>
    <property type="match status" value="1"/>
</dbReference>
<evidence type="ECO:0000256" key="11">
    <source>
        <dbReference type="RuleBase" id="RU003357"/>
    </source>
</evidence>
<comment type="similarity">
    <text evidence="10 11">Belongs to the TonB-dependent receptor family.</text>
</comment>
<dbReference type="Gene3D" id="2.60.40.1120">
    <property type="entry name" value="Carboxypeptidase-like, regulatory domain"/>
    <property type="match status" value="1"/>
</dbReference>
<sequence length="1103" mass="121453">MKMTTFLLLVSFLQLSAAGYSQKVTLALKNAPLQKVFAEIILQSDVTIVYNEAILQGTFPVSIDLKNASVQTVLDKCLKEQPVYYVIEDNVVKIKPKRKPRQLLDDTFAMPDTTRHNIAVAGKVTVPSGEAIPGVTVMVKGSGSGTTTNGAGVFQLPAVPAAGTLIFSFMGMKTKEVPVNGQASFNIVMENESIGLDAVVAIGYGVQRKADLTGAVSNISASKLNTQSNVNIGQALQGKIAGVDIVSQGGAPGAGSRIMIRGIGTLNNANPLYIVDGMYMNGMDHINPNDIESIDVLKDASSAAIYGSRAANGVIIVTTKSGSNTDGKPVFEFSTNFGVQTPSRYLKMLDANQWATLTTLSRAAIGKPALEMAQNLDQKENNNWQDMMLRPALMQNHNITIKGGSKYFTYYTGLGYMDQEGVVKGTNYKRYNAQFKSEYKRGWLTVGNNVVFSAQQNKPMFNFARGGYLGIILQSIPTLSAYDPTNPGGGYGKVYGDAVDVPNPLGLIDERLTKRTWNDYSAFINLYAELKLPFGLKYRLNATPDFSITRSSDYNNAYDFGLTSRDISSMTEDRTTNNNLLIENLLSYEKTMGKHKVSALLGYSFQNYKNRYIMASGKGMPDGIYEVGAATQDRLNNTTSYESALTSVISRLFYSYDYRYLITLTYRRDGSSKFARNNRYGNFPSVSLGWNVAEEQFMKGVSWLDQFKIRGGYGVLGNQEIDNYMYTSTITSNINYPDGAGGIVNGAFPKEFANPLIKWEETAMTNIGVDLSLFKNKLTFTGDWYYKHTKDILLTVPIPISTGGANDPVRNAGRIKNTGVEVTLGWNEATSKDFSWGVTLTGNAMKNEVIAMGEANQVINGGANRTNVSTTKTLAGFPIGGFWLIKTEGLFQNQKEIDDYNKDGKLIQPNAKPGDIRFRDKNNDGKITDDDREYCGSPFPTLTMGLNTNFSYKGIDVLLGLQGVFGNKIYNATRLELEGVTKGSNFLTSTLDYWSETNTGATHPRLVWDDPNQNSRPQSDRYLESGSFFRVRNIQVGYTLPKHIFNDKLQKVRVYANVENLFTITNYSGYTPDINSGNATSRGFDNFVFPVNRVFMIGLNLGF</sequence>
<dbReference type="InterPro" id="IPR008969">
    <property type="entry name" value="CarboxyPept-like_regulatory"/>
</dbReference>
<dbReference type="SMART" id="SM00965">
    <property type="entry name" value="STN"/>
    <property type="match status" value="1"/>
</dbReference>
<dbReference type="InterPro" id="IPR011662">
    <property type="entry name" value="Secretin/TonB_short_N"/>
</dbReference>
<evidence type="ECO:0000256" key="12">
    <source>
        <dbReference type="SAM" id="SignalP"/>
    </source>
</evidence>
<evidence type="ECO:0000256" key="1">
    <source>
        <dbReference type="ARBA" id="ARBA00004571"/>
    </source>
</evidence>
<keyword evidence="9 10" id="KW-0998">Cell outer membrane</keyword>
<name>A0ABV2SYU6_9BACT</name>
<dbReference type="InterPro" id="IPR036942">
    <property type="entry name" value="Beta-barrel_TonB_sf"/>
</dbReference>
<dbReference type="Gene3D" id="2.40.170.20">
    <property type="entry name" value="TonB-dependent receptor, beta-barrel domain"/>
    <property type="match status" value="1"/>
</dbReference>
<evidence type="ECO:0000256" key="4">
    <source>
        <dbReference type="ARBA" id="ARBA00022496"/>
    </source>
</evidence>
<organism evidence="14 15">
    <name type="scientific">Chitinophaga defluvii</name>
    <dbReference type="NCBI Taxonomy" id="3163343"/>
    <lineage>
        <taxon>Bacteria</taxon>
        <taxon>Pseudomonadati</taxon>
        <taxon>Bacteroidota</taxon>
        <taxon>Chitinophagia</taxon>
        <taxon>Chitinophagales</taxon>
        <taxon>Chitinophagaceae</taxon>
        <taxon>Chitinophaga</taxon>
    </lineage>
</organism>
<evidence type="ECO:0000256" key="9">
    <source>
        <dbReference type="ARBA" id="ARBA00023237"/>
    </source>
</evidence>
<feature type="signal peptide" evidence="12">
    <location>
        <begin position="1"/>
        <end position="17"/>
    </location>
</feature>
<reference evidence="14 15" key="1">
    <citation type="submission" date="2024-06" db="EMBL/GenBank/DDBJ databases">
        <title>Chitinophaga defluvii sp. nov., isolated from municipal sewage.</title>
        <authorList>
            <person name="Zhang L."/>
        </authorList>
    </citation>
    <scope>NUCLEOTIDE SEQUENCE [LARGE SCALE GENOMIC DNA]</scope>
    <source>
        <strain evidence="14 15">H8</strain>
    </source>
</reference>
<dbReference type="Pfam" id="PF00593">
    <property type="entry name" value="TonB_dep_Rec_b-barrel"/>
    <property type="match status" value="1"/>
</dbReference>
<dbReference type="Pfam" id="PF07715">
    <property type="entry name" value="Plug"/>
    <property type="match status" value="1"/>
</dbReference>
<keyword evidence="6" id="KW-0408">Iron</keyword>
<evidence type="ECO:0000256" key="10">
    <source>
        <dbReference type="PROSITE-ProRule" id="PRU01360"/>
    </source>
</evidence>
<keyword evidence="3 10" id="KW-1134">Transmembrane beta strand</keyword>
<evidence type="ECO:0000259" key="13">
    <source>
        <dbReference type="SMART" id="SM00965"/>
    </source>
</evidence>
<comment type="subcellular location">
    <subcellularLocation>
        <location evidence="1 10">Cell outer membrane</location>
        <topology evidence="1 10">Multi-pass membrane protein</topology>
    </subcellularLocation>
</comment>
<keyword evidence="8 10" id="KW-0472">Membrane</keyword>
<dbReference type="PROSITE" id="PS52016">
    <property type="entry name" value="TONB_DEPENDENT_REC_3"/>
    <property type="match status" value="1"/>
</dbReference>
<evidence type="ECO:0000313" key="15">
    <source>
        <dbReference type="Proteomes" id="UP001549749"/>
    </source>
</evidence>
<evidence type="ECO:0000256" key="6">
    <source>
        <dbReference type="ARBA" id="ARBA00023004"/>
    </source>
</evidence>
<feature type="chain" id="PRO_5045295810" evidence="12">
    <location>
        <begin position="18"/>
        <end position="1103"/>
    </location>
</feature>
<dbReference type="InterPro" id="IPR023997">
    <property type="entry name" value="TonB-dep_OMP_SusC/RagA_CS"/>
</dbReference>
<dbReference type="InterPro" id="IPR000531">
    <property type="entry name" value="Beta-barrel_TonB"/>
</dbReference>